<comment type="caution">
    <text evidence="5">Lacks conserved residue(s) required for the propagation of feature annotation.</text>
</comment>
<dbReference type="GO" id="GO:0004017">
    <property type="term" value="F:AMP kinase activity"/>
    <property type="evidence" value="ECO:0007669"/>
    <property type="project" value="UniProtKB-UniRule"/>
</dbReference>
<feature type="binding site" evidence="5">
    <location>
        <position position="37"/>
    </location>
    <ligand>
        <name>AMP</name>
        <dbReference type="ChEBI" id="CHEBI:456215"/>
    </ligand>
</feature>
<dbReference type="NCBIfam" id="TIGR01351">
    <property type="entry name" value="adk"/>
    <property type="match status" value="1"/>
</dbReference>
<feature type="binding site" evidence="5">
    <location>
        <position position="180"/>
    </location>
    <ligand>
        <name>AMP</name>
        <dbReference type="ChEBI" id="CHEBI:456215"/>
    </ligand>
</feature>
<dbReference type="KEGG" id="mob:NCTC10112_00180"/>
<dbReference type="InterPro" id="IPR027417">
    <property type="entry name" value="P-loop_NTPase"/>
</dbReference>
<dbReference type="OrthoDB" id="9805030at2"/>
<feature type="binding site" evidence="5">
    <location>
        <position position="169"/>
    </location>
    <ligand>
        <name>AMP</name>
        <dbReference type="ChEBI" id="CHEBI:456215"/>
    </ligand>
</feature>
<feature type="binding site" evidence="5">
    <location>
        <position position="99"/>
    </location>
    <ligand>
        <name>AMP</name>
        <dbReference type="ChEBI" id="CHEBI:456215"/>
    </ligand>
</feature>
<dbReference type="InterPro" id="IPR007862">
    <property type="entry name" value="Adenylate_kinase_lid-dom"/>
</dbReference>
<feature type="binding site" evidence="5">
    <location>
        <position position="42"/>
    </location>
    <ligand>
        <name>AMP</name>
        <dbReference type="ChEBI" id="CHEBI:456215"/>
    </ligand>
</feature>
<dbReference type="GO" id="GO:0005737">
    <property type="term" value="C:cytoplasm"/>
    <property type="evidence" value="ECO:0007669"/>
    <property type="project" value="UniProtKB-SubCell"/>
</dbReference>
<evidence type="ECO:0000256" key="4">
    <source>
        <dbReference type="ARBA" id="ARBA00022777"/>
    </source>
</evidence>
<evidence type="ECO:0000256" key="1">
    <source>
        <dbReference type="ARBA" id="ARBA00022679"/>
    </source>
</evidence>
<accession>A0A448ZVS9</accession>
<protein>
    <recommendedName>
        <fullName evidence="5 7">Adenylate kinase</fullName>
        <shortName evidence="5">AK</shortName>
        <ecNumber evidence="5 7">2.7.4.3</ecNumber>
    </recommendedName>
    <alternativeName>
        <fullName evidence="5">ATP-AMP transphosphorylase</fullName>
    </alternativeName>
    <alternativeName>
        <fullName evidence="5">ATP:AMP phosphotransferase</fullName>
    </alternativeName>
    <alternativeName>
        <fullName evidence="5">Adenylate monophosphate kinase</fullName>
    </alternativeName>
</protein>
<comment type="subcellular location">
    <subcellularLocation>
        <location evidence="5 7">Cytoplasm</location>
    </subcellularLocation>
</comment>
<keyword evidence="2 5" id="KW-0545">Nucleotide biosynthesis</keyword>
<comment type="catalytic activity">
    <reaction evidence="5 7">
        <text>AMP + ATP = 2 ADP</text>
        <dbReference type="Rhea" id="RHEA:12973"/>
        <dbReference type="ChEBI" id="CHEBI:30616"/>
        <dbReference type="ChEBI" id="CHEBI:456215"/>
        <dbReference type="ChEBI" id="CHEBI:456216"/>
        <dbReference type="EC" id="2.7.4.3"/>
    </reaction>
</comment>
<dbReference type="Gene3D" id="3.40.50.300">
    <property type="entry name" value="P-loop containing nucleotide triphosphate hydrolases"/>
    <property type="match status" value="1"/>
</dbReference>
<name>A0A448ZVS9_METOS</name>
<keyword evidence="1 5" id="KW-0808">Transferase</keyword>
<dbReference type="EMBL" id="LR214940">
    <property type="protein sequence ID" value="VEU55346.1"/>
    <property type="molecule type" value="Genomic_DNA"/>
</dbReference>
<dbReference type="GO" id="GO:0044209">
    <property type="term" value="P:AMP salvage"/>
    <property type="evidence" value="ECO:0007669"/>
    <property type="project" value="UniProtKB-UniRule"/>
</dbReference>
<evidence type="ECO:0000256" key="7">
    <source>
        <dbReference type="RuleBase" id="RU003331"/>
    </source>
</evidence>
<keyword evidence="10" id="KW-1185">Reference proteome</keyword>
<keyword evidence="5" id="KW-0963">Cytoplasm</keyword>
<feature type="region of interest" description="NMP" evidence="5">
    <location>
        <begin position="36"/>
        <end position="65"/>
    </location>
</feature>
<dbReference type="CDD" id="cd01428">
    <property type="entry name" value="ADK"/>
    <property type="match status" value="1"/>
</dbReference>
<dbReference type="InterPro" id="IPR000850">
    <property type="entry name" value="Adenylat/UMP-CMP_kin"/>
</dbReference>
<dbReference type="InterPro" id="IPR033690">
    <property type="entry name" value="Adenylat_kinase_CS"/>
</dbReference>
<comment type="subunit">
    <text evidence="5 7">Monomer.</text>
</comment>
<feature type="binding site" evidence="5">
    <location>
        <begin position="142"/>
        <end position="143"/>
    </location>
    <ligand>
        <name>ATP</name>
        <dbReference type="ChEBI" id="CHEBI:30616"/>
    </ligand>
</feature>
<dbReference type="SUPFAM" id="SSF52540">
    <property type="entry name" value="P-loop containing nucleoside triphosphate hydrolases"/>
    <property type="match status" value="1"/>
</dbReference>
<reference evidence="9 10" key="1">
    <citation type="submission" date="2019-01" db="EMBL/GenBank/DDBJ databases">
        <authorList>
            <consortium name="Pathogen Informatics"/>
        </authorList>
    </citation>
    <scope>NUCLEOTIDE SEQUENCE [LARGE SCALE GENOMIC DNA]</scope>
    <source>
        <strain evidence="9 10">NCTC10112</strain>
    </source>
</reference>
<feature type="binding site" evidence="5">
    <location>
        <position position="133"/>
    </location>
    <ligand>
        <name>ATP</name>
        <dbReference type="ChEBI" id="CHEBI:30616"/>
    </ligand>
</feature>
<dbReference type="Proteomes" id="UP000290482">
    <property type="component" value="Chromosome"/>
</dbReference>
<evidence type="ECO:0000256" key="5">
    <source>
        <dbReference type="HAMAP-Rule" id="MF_00235"/>
    </source>
</evidence>
<feature type="binding site" evidence="5">
    <location>
        <begin position="92"/>
        <end position="95"/>
    </location>
    <ligand>
        <name>AMP</name>
        <dbReference type="ChEBI" id="CHEBI:456215"/>
    </ligand>
</feature>
<evidence type="ECO:0000313" key="9">
    <source>
        <dbReference type="EMBL" id="VEU55346.1"/>
    </source>
</evidence>
<dbReference type="GO" id="GO:0005524">
    <property type="term" value="F:ATP binding"/>
    <property type="evidence" value="ECO:0007669"/>
    <property type="project" value="UniProtKB-UniRule"/>
</dbReference>
<dbReference type="AlphaFoldDB" id="A0A448ZVS9"/>
<evidence type="ECO:0000313" key="10">
    <source>
        <dbReference type="Proteomes" id="UP000290482"/>
    </source>
</evidence>
<organism evidence="9 10">
    <name type="scientific">Metamycoplasma orale</name>
    <name type="common">Mycoplasma orale</name>
    <dbReference type="NCBI Taxonomy" id="2121"/>
    <lineage>
        <taxon>Bacteria</taxon>
        <taxon>Bacillati</taxon>
        <taxon>Mycoplasmatota</taxon>
        <taxon>Mycoplasmoidales</taxon>
        <taxon>Metamycoplasmataceae</taxon>
        <taxon>Metamycoplasma</taxon>
    </lineage>
</organism>
<dbReference type="EC" id="2.7.4.3" evidence="5 7"/>
<sequence>MINTNKPNLVFLGPPGAGKGSLAKEFCEKLNYFQLSTGDMFRTEIRNKTKLGLKIKSILDAGSYVSDEITNELVKKTLTSLVKKNIPFILDGYPRTISQADFLTNLAKEGIIIKNAILLEITEDQVVSRLSKRRVCPKCKRIYHIQLNPPKDLIHCDNEECDNIEVVKRPDDDKEIVEKRIKIYNDLTFPLIDYYEQKQVLIRIDAYQPIEKVFDDTIKKLDLEVK</sequence>
<feature type="binding site" evidence="5">
    <location>
        <begin position="16"/>
        <end position="21"/>
    </location>
    <ligand>
        <name>ATP</name>
        <dbReference type="ChEBI" id="CHEBI:30616"/>
    </ligand>
</feature>
<dbReference type="RefSeq" id="WP_022936076.1">
    <property type="nucleotide sequence ID" value="NZ_LR214940.1"/>
</dbReference>
<evidence type="ECO:0000256" key="3">
    <source>
        <dbReference type="ARBA" id="ARBA00022741"/>
    </source>
</evidence>
<evidence type="ECO:0000256" key="2">
    <source>
        <dbReference type="ARBA" id="ARBA00022727"/>
    </source>
</evidence>
<dbReference type="Pfam" id="PF05191">
    <property type="entry name" value="ADK_lid"/>
    <property type="match status" value="1"/>
</dbReference>
<feature type="binding site" evidence="5">
    <location>
        <position position="208"/>
    </location>
    <ligand>
        <name>ATP</name>
        <dbReference type="ChEBI" id="CHEBI:30616"/>
    </ligand>
</feature>
<comment type="similarity">
    <text evidence="5 6">Belongs to the adenylate kinase family.</text>
</comment>
<evidence type="ECO:0000259" key="8">
    <source>
        <dbReference type="Pfam" id="PF05191"/>
    </source>
</evidence>
<dbReference type="PROSITE" id="PS00113">
    <property type="entry name" value="ADENYLATE_KINASE"/>
    <property type="match status" value="1"/>
</dbReference>
<dbReference type="PRINTS" id="PR00094">
    <property type="entry name" value="ADENYLTKNASE"/>
</dbReference>
<comment type="function">
    <text evidence="5">Catalyzes the reversible transfer of the terminal phosphate group between ATP and AMP. Plays an important role in cellular energy homeostasis and in adenine nucleotide metabolism.</text>
</comment>
<keyword evidence="3 5" id="KW-0547">Nucleotide-binding</keyword>
<dbReference type="UniPathway" id="UPA00588">
    <property type="reaction ID" value="UER00649"/>
</dbReference>
<feature type="binding site" evidence="5">
    <location>
        <begin position="63"/>
        <end position="65"/>
    </location>
    <ligand>
        <name>AMP</name>
        <dbReference type="ChEBI" id="CHEBI:456215"/>
    </ligand>
</feature>
<dbReference type="InterPro" id="IPR006259">
    <property type="entry name" value="Adenyl_kin_sub"/>
</dbReference>
<comment type="pathway">
    <text evidence="5">Purine metabolism; AMP biosynthesis via salvage pathway; AMP from ADP: step 1/1.</text>
</comment>
<feature type="domain" description="Adenylate kinase active site lid" evidence="8">
    <location>
        <begin position="133"/>
        <end position="171"/>
    </location>
</feature>
<dbReference type="Pfam" id="PF00406">
    <property type="entry name" value="ADK"/>
    <property type="match status" value="1"/>
</dbReference>
<keyword evidence="4 5" id="KW-0418">Kinase</keyword>
<dbReference type="PANTHER" id="PTHR23359">
    <property type="entry name" value="NUCLEOTIDE KINASE"/>
    <property type="match status" value="1"/>
</dbReference>
<proteinExistence type="inferred from homology"/>
<dbReference type="HAMAP" id="MF_00235">
    <property type="entry name" value="Adenylate_kinase_Adk"/>
    <property type="match status" value="1"/>
</dbReference>
<evidence type="ECO:0000256" key="6">
    <source>
        <dbReference type="RuleBase" id="RU003330"/>
    </source>
</evidence>
<gene>
    <name evidence="5 9" type="primary">adk</name>
    <name evidence="9" type="ORF">NCTC10112_00180</name>
</gene>
<comment type="domain">
    <text evidence="5">Consists of three domains, a large central CORE domain and two small peripheral domains, NMPbind and LID, which undergo movements during catalysis. The LID domain closes over the site of phosphoryl transfer upon ATP binding. Assembling and dissambling the active center during each catalytic cycle provides an effective means to prevent ATP hydrolysis.</text>
</comment>
<keyword evidence="5 7" id="KW-0067">ATP-binding</keyword>